<organism evidence="1">
    <name type="scientific">viral metagenome</name>
    <dbReference type="NCBI Taxonomy" id="1070528"/>
    <lineage>
        <taxon>unclassified sequences</taxon>
        <taxon>metagenomes</taxon>
        <taxon>organismal metagenomes</taxon>
    </lineage>
</organism>
<sequence>MIRAGRNGCSSEVIFHGRKIYHDWKHGNTHKSELGMKLCTIKWIENKVTDESKLNEVMDLFSDWHLYENGWYVPYGNGYKNEHLWYYLVQMCGYSGKQPKALDYLSKD</sequence>
<dbReference type="EMBL" id="MN739298">
    <property type="protein sequence ID" value="QHS97491.1"/>
    <property type="molecule type" value="Genomic_DNA"/>
</dbReference>
<reference evidence="1" key="1">
    <citation type="journal article" date="2020" name="Nature">
        <title>Giant virus diversity and host interactions through global metagenomics.</title>
        <authorList>
            <person name="Schulz F."/>
            <person name="Roux S."/>
            <person name="Paez-Espino D."/>
            <person name="Jungbluth S."/>
            <person name="Walsh D.A."/>
            <person name="Denef V.J."/>
            <person name="McMahon K.D."/>
            <person name="Konstantinidis K.T."/>
            <person name="Eloe-Fadrosh E.A."/>
            <person name="Kyrpides N.C."/>
            <person name="Woyke T."/>
        </authorList>
    </citation>
    <scope>NUCLEOTIDE SEQUENCE</scope>
    <source>
        <strain evidence="1">GVMAG-M-3300020169-51</strain>
    </source>
</reference>
<evidence type="ECO:0000313" key="1">
    <source>
        <dbReference type="EMBL" id="QHS97491.1"/>
    </source>
</evidence>
<proteinExistence type="predicted"/>
<name>A0A6C0C066_9ZZZZ</name>
<accession>A0A6C0C066</accession>
<dbReference type="AlphaFoldDB" id="A0A6C0C066"/>
<protein>
    <submittedName>
        <fullName evidence="1">Uncharacterized protein</fullName>
    </submittedName>
</protein>